<protein>
    <recommendedName>
        <fullName evidence="6">Homeobox domain-containing protein</fullName>
    </recommendedName>
</protein>
<dbReference type="RefSeq" id="XP_044551290.1">
    <property type="nucleotide sequence ID" value="XM_044690959.1"/>
</dbReference>
<dbReference type="CDD" id="cd00086">
    <property type="entry name" value="homeodomain"/>
    <property type="match status" value="1"/>
</dbReference>
<feature type="region of interest" description="Disordered" evidence="5">
    <location>
        <begin position="676"/>
        <end position="802"/>
    </location>
</feature>
<dbReference type="AlphaFoldDB" id="A0AA88GX28"/>
<evidence type="ECO:0000313" key="7">
    <source>
        <dbReference type="EMBL" id="KAG2387298.1"/>
    </source>
</evidence>
<feature type="compositionally biased region" description="Low complexity" evidence="5">
    <location>
        <begin position="365"/>
        <end position="379"/>
    </location>
</feature>
<gene>
    <name evidence="7" type="ORF">C9374_001630</name>
</gene>
<keyword evidence="3 4" id="KW-0539">Nucleus</keyword>
<keyword evidence="2 4" id="KW-0371">Homeobox</keyword>
<dbReference type="GO" id="GO:0005634">
    <property type="term" value="C:nucleus"/>
    <property type="evidence" value="ECO:0007669"/>
    <property type="project" value="UniProtKB-SubCell"/>
</dbReference>
<sequence length="1045" mass="114548">MMNSNSSNNNMNNNTNSSSIPTIIPTTTTTTTSTSNESPFVAFQQQQFLNSLLLHNHNNNNTNNQNNNNHMILTNLNTGNPSSSNSLTSTHTAPHHHPIHNNMNHDNMMMMNLMIHQWNVLSPQQQEQLLMLFHANSQHQQQQQSLPMNVINNHHPLMMLMNNHAMMMPTTTSLSGIDNNNHNNNNSTTNSSTNVLNHLLLASQQPLLMMNPNNTTSTSSTHPFFTTSNPLNCNPQTSNLTSPSITSPQDFNMLQQFLLGMNVIDNTSVHNNHHPLTTTTPITTNSDFTLFNDTVSTSGDGSGSGNNNHNMDENSFLVTDQQIQTNFEELFQQQQQPFHQHTTSPFPTDLSLNLSNIQHHQHEMSSSSSSVTSTLSQPSTPRVEGVLLIDQQFDTNTLTDFGLETFSDMSPFDNVHAIVEQNLKRKLDVFLEPTTATMNSGTSGGLKQSTSPLANGLPNNTPSVPVSSGFSILDKLPPHQQREYFKRVKMMLTEDDDDANAMATGGNSASFIMDQIFNDSTSGGSGGSDERSFHNFLDFEEDPTASIFSKVTLSKQSPLNIDEDDESSETTVLGAEFEINPMIYTSPLEEHKSPTASHDESLNENYYSSQQAKKSRSSSPVDSTSRRVINSQTPTVMGATSTNYIWNNMILPVSSVSAPTSASSTPFIIANSDALPKRKSSGAVKSPNSTLTSSPLMQTSSSSSASSPTTNQSISRTSQPLSTSTSNSTSKSRPSHRKFPTNYFLNMVRAPPNSPMGSKSNSRASSLASSANNSRTNSRTNSRSNSPTTSTPPNFYTCSSNNNMQMTDAVSSDQQQMFANSDFMLKLQKSLSSLSQVSNNPFSMSNNNSVNHASRILVTPTPEHHFVNIPGATTSTGQAIVVPQNHYLTNMKPMTDQQQSISSSSIGGGRGSHNKSSSDEKKDNSLNMMTTHDSSGDFSGDLSKQRKHFLPTDATEVLKDWFLEHIQHPYPSGQEKQALSQQTGLSYVQVSNWFTNTRKRSWQVMKKEYEKRNGTKSAESSATTPPTEGSSEAAIPGILEDANNK</sequence>
<dbReference type="Pfam" id="PF05920">
    <property type="entry name" value="Homeobox_KN"/>
    <property type="match status" value="1"/>
</dbReference>
<feature type="DNA-binding region" description="Homeobox" evidence="4">
    <location>
        <begin position="943"/>
        <end position="1005"/>
    </location>
</feature>
<evidence type="ECO:0000256" key="4">
    <source>
        <dbReference type="PROSITE-ProRule" id="PRU00108"/>
    </source>
</evidence>
<dbReference type="EMBL" id="PYSW02000013">
    <property type="protein sequence ID" value="KAG2387298.1"/>
    <property type="molecule type" value="Genomic_DNA"/>
</dbReference>
<feature type="region of interest" description="Disordered" evidence="5">
    <location>
        <begin position="589"/>
        <end position="634"/>
    </location>
</feature>
<dbReference type="SMART" id="SM00389">
    <property type="entry name" value="HOX"/>
    <property type="match status" value="1"/>
</dbReference>
<feature type="compositionally biased region" description="Low complexity" evidence="5">
    <location>
        <begin position="689"/>
        <end position="732"/>
    </location>
</feature>
<feature type="compositionally biased region" description="Low complexity" evidence="5">
    <location>
        <begin position="760"/>
        <end position="794"/>
    </location>
</feature>
<evidence type="ECO:0000256" key="5">
    <source>
        <dbReference type="SAM" id="MobiDB-lite"/>
    </source>
</evidence>
<evidence type="ECO:0000256" key="2">
    <source>
        <dbReference type="ARBA" id="ARBA00023155"/>
    </source>
</evidence>
<dbReference type="InterPro" id="IPR050224">
    <property type="entry name" value="TALE_homeobox"/>
</dbReference>
<dbReference type="Gene3D" id="1.10.10.60">
    <property type="entry name" value="Homeodomain-like"/>
    <property type="match status" value="1"/>
</dbReference>
<dbReference type="InterPro" id="IPR008422">
    <property type="entry name" value="KN_HD"/>
</dbReference>
<evidence type="ECO:0000256" key="3">
    <source>
        <dbReference type="ARBA" id="ARBA00023242"/>
    </source>
</evidence>
<proteinExistence type="predicted"/>
<comment type="caution">
    <text evidence="7">The sequence shown here is derived from an EMBL/GenBank/DDBJ whole genome shotgun (WGS) entry which is preliminary data.</text>
</comment>
<dbReference type="GeneID" id="68094086"/>
<feature type="compositionally biased region" description="Low complexity" evidence="5">
    <location>
        <begin position="608"/>
        <end position="627"/>
    </location>
</feature>
<keyword evidence="8" id="KW-1185">Reference proteome</keyword>
<feature type="region of interest" description="Disordered" evidence="5">
    <location>
        <begin position="1005"/>
        <end position="1045"/>
    </location>
</feature>
<organism evidence="7 8">
    <name type="scientific">Naegleria lovaniensis</name>
    <name type="common">Amoeba</name>
    <dbReference type="NCBI Taxonomy" id="51637"/>
    <lineage>
        <taxon>Eukaryota</taxon>
        <taxon>Discoba</taxon>
        <taxon>Heterolobosea</taxon>
        <taxon>Tetramitia</taxon>
        <taxon>Eutetramitia</taxon>
        <taxon>Vahlkampfiidae</taxon>
        <taxon>Naegleria</taxon>
    </lineage>
</organism>
<dbReference type="Proteomes" id="UP000816034">
    <property type="component" value="Unassembled WGS sequence"/>
</dbReference>
<dbReference type="GO" id="GO:0006355">
    <property type="term" value="P:regulation of DNA-templated transcription"/>
    <property type="evidence" value="ECO:0007669"/>
    <property type="project" value="InterPro"/>
</dbReference>
<feature type="compositionally biased region" description="Polar residues" evidence="5">
    <location>
        <begin position="1015"/>
        <end position="1030"/>
    </location>
</feature>
<feature type="domain" description="Homeobox" evidence="6">
    <location>
        <begin position="941"/>
        <end position="1004"/>
    </location>
</feature>
<evidence type="ECO:0000256" key="1">
    <source>
        <dbReference type="ARBA" id="ARBA00023125"/>
    </source>
</evidence>
<dbReference type="PROSITE" id="PS50071">
    <property type="entry name" value="HOMEOBOX_2"/>
    <property type="match status" value="1"/>
</dbReference>
<evidence type="ECO:0000259" key="6">
    <source>
        <dbReference type="PROSITE" id="PS50071"/>
    </source>
</evidence>
<feature type="compositionally biased region" description="Basic and acidic residues" evidence="5">
    <location>
        <begin position="589"/>
        <end position="601"/>
    </location>
</feature>
<dbReference type="GO" id="GO:0003677">
    <property type="term" value="F:DNA binding"/>
    <property type="evidence" value="ECO:0007669"/>
    <property type="project" value="UniProtKB-UniRule"/>
</dbReference>
<evidence type="ECO:0000313" key="8">
    <source>
        <dbReference type="Proteomes" id="UP000816034"/>
    </source>
</evidence>
<feature type="region of interest" description="Disordered" evidence="5">
    <location>
        <begin position="1"/>
        <end position="35"/>
    </location>
</feature>
<keyword evidence="1 4" id="KW-0238">DNA-binding</keyword>
<feature type="region of interest" description="Disordered" evidence="5">
    <location>
        <begin position="895"/>
        <end position="942"/>
    </location>
</feature>
<dbReference type="InterPro" id="IPR001356">
    <property type="entry name" value="HD"/>
</dbReference>
<feature type="compositionally biased region" description="Polar residues" evidence="5">
    <location>
        <begin position="928"/>
        <end position="937"/>
    </location>
</feature>
<dbReference type="PANTHER" id="PTHR11850">
    <property type="entry name" value="HOMEOBOX PROTEIN TRANSCRIPTION FACTORS"/>
    <property type="match status" value="1"/>
</dbReference>
<name>A0AA88GX28_NAELO</name>
<accession>A0AA88GX28</accession>
<reference evidence="7 8" key="1">
    <citation type="journal article" date="2018" name="BMC Genomics">
        <title>The genome of Naegleria lovaniensis, the basis for a comparative approach to unravel pathogenicity factors of the human pathogenic amoeba N. fowleri.</title>
        <authorList>
            <person name="Liechti N."/>
            <person name="Schurch N."/>
            <person name="Bruggmann R."/>
            <person name="Wittwer M."/>
        </authorList>
    </citation>
    <scope>NUCLEOTIDE SEQUENCE [LARGE SCALE GENOMIC DNA]</scope>
    <source>
        <strain evidence="7 8">ATCC 30569</strain>
    </source>
</reference>
<dbReference type="InterPro" id="IPR009057">
    <property type="entry name" value="Homeodomain-like_sf"/>
</dbReference>
<comment type="subcellular location">
    <subcellularLocation>
        <location evidence="4">Nucleus</location>
    </subcellularLocation>
</comment>
<dbReference type="SUPFAM" id="SSF46689">
    <property type="entry name" value="Homeodomain-like"/>
    <property type="match status" value="1"/>
</dbReference>
<feature type="region of interest" description="Disordered" evidence="5">
    <location>
        <begin position="358"/>
        <end position="379"/>
    </location>
</feature>